<comment type="caution">
    <text evidence="8">The sequence shown here is derived from an EMBL/GenBank/DDBJ whole genome shotgun (WGS) entry which is preliminary data.</text>
</comment>
<dbReference type="PROSITE" id="PS00028">
    <property type="entry name" value="ZINC_FINGER_C2H2_1"/>
    <property type="match status" value="2"/>
</dbReference>
<proteinExistence type="predicted"/>
<dbReference type="EMBL" id="CAJVPI010000685">
    <property type="protein sequence ID" value="CAG8562663.1"/>
    <property type="molecule type" value="Genomic_DNA"/>
</dbReference>
<feature type="domain" description="C2H2-type" evidence="7">
    <location>
        <begin position="304"/>
        <end position="331"/>
    </location>
</feature>
<keyword evidence="3 5" id="KW-0863">Zinc-finger</keyword>
<dbReference type="GO" id="GO:0000981">
    <property type="term" value="F:DNA-binding transcription factor activity, RNA polymerase II-specific"/>
    <property type="evidence" value="ECO:0007669"/>
    <property type="project" value="TreeGrafter"/>
</dbReference>
<evidence type="ECO:0000256" key="1">
    <source>
        <dbReference type="ARBA" id="ARBA00022723"/>
    </source>
</evidence>
<dbReference type="Pfam" id="PF00096">
    <property type="entry name" value="zf-C2H2"/>
    <property type="match status" value="1"/>
</dbReference>
<dbReference type="GO" id="GO:0045944">
    <property type="term" value="P:positive regulation of transcription by RNA polymerase II"/>
    <property type="evidence" value="ECO:0007669"/>
    <property type="project" value="UniProtKB-ARBA"/>
</dbReference>
<dbReference type="InterPro" id="IPR013087">
    <property type="entry name" value="Znf_C2H2_type"/>
</dbReference>
<evidence type="ECO:0000259" key="7">
    <source>
        <dbReference type="PROSITE" id="PS50157"/>
    </source>
</evidence>
<dbReference type="PANTHER" id="PTHR19818">
    <property type="entry name" value="ZINC FINGER PROTEIN ZIC AND GLI"/>
    <property type="match status" value="1"/>
</dbReference>
<evidence type="ECO:0000256" key="3">
    <source>
        <dbReference type="ARBA" id="ARBA00022771"/>
    </source>
</evidence>
<evidence type="ECO:0000256" key="5">
    <source>
        <dbReference type="PROSITE-ProRule" id="PRU00042"/>
    </source>
</evidence>
<keyword evidence="2" id="KW-0677">Repeat</keyword>
<evidence type="ECO:0000256" key="6">
    <source>
        <dbReference type="SAM" id="MobiDB-lite"/>
    </source>
</evidence>
<dbReference type="PANTHER" id="PTHR19818:SF139">
    <property type="entry name" value="PAIR-RULE PROTEIN ODD-PAIRED"/>
    <property type="match status" value="1"/>
</dbReference>
<evidence type="ECO:0000256" key="2">
    <source>
        <dbReference type="ARBA" id="ARBA00022737"/>
    </source>
</evidence>
<dbReference type="AlphaFoldDB" id="A0A9N9BG60"/>
<reference evidence="8" key="1">
    <citation type="submission" date="2021-06" db="EMBL/GenBank/DDBJ databases">
        <authorList>
            <person name="Kallberg Y."/>
            <person name="Tangrot J."/>
            <person name="Rosling A."/>
        </authorList>
    </citation>
    <scope>NUCLEOTIDE SEQUENCE</scope>
    <source>
        <strain evidence="8">BR232B</strain>
    </source>
</reference>
<name>A0A9N9BG60_9GLOM</name>
<evidence type="ECO:0000313" key="9">
    <source>
        <dbReference type="Proteomes" id="UP000789739"/>
    </source>
</evidence>
<dbReference type="SUPFAM" id="SSF57667">
    <property type="entry name" value="beta-beta-alpha zinc fingers"/>
    <property type="match status" value="2"/>
</dbReference>
<dbReference type="Gene3D" id="3.30.160.60">
    <property type="entry name" value="Classic Zinc Finger"/>
    <property type="match status" value="3"/>
</dbReference>
<sequence>MSDQYQNICFDDTLSMSNHSNDTYGITNEPQQHTESPFSPLLEHDQAYLSPYTPYTPFLPTTTPTATPRISGLPLGSEFSQFQDFGIFGGDDETIATQPTENLVYEQTGVTSPATSVYNTPLFSVLNTPAIPQTPYFDNTPHWEPSPVFSNVTTPISVRIDNPLPPSVPSNYPGESIDWSSISEDFKPDIDKFAELQFAKLESITYATTEDQTNFVVMSNILPDLDSTKCSEVQSTIDSGSESTISNQVGDNIGQAQANARSTTPRPIRPRPPDDEDSQNQLKRHKSDMDEDDDDSATGEKKQFACPKCDKRFSRKFNMQTHEATHDTNRVKPFACEHPGCASRFTRKHDLKRHVNGIHKGEKVHLCTACKKPFSRKDAWKRHQSGCSR</sequence>
<feature type="domain" description="C2H2-type" evidence="7">
    <location>
        <begin position="334"/>
        <end position="364"/>
    </location>
</feature>
<dbReference type="InterPro" id="IPR050329">
    <property type="entry name" value="GLI_C2H2-zinc-finger"/>
</dbReference>
<accession>A0A9N9BG60</accession>
<dbReference type="GO" id="GO:0008270">
    <property type="term" value="F:zinc ion binding"/>
    <property type="evidence" value="ECO:0007669"/>
    <property type="project" value="UniProtKB-KW"/>
</dbReference>
<organism evidence="8 9">
    <name type="scientific">Paraglomus brasilianum</name>
    <dbReference type="NCBI Taxonomy" id="144538"/>
    <lineage>
        <taxon>Eukaryota</taxon>
        <taxon>Fungi</taxon>
        <taxon>Fungi incertae sedis</taxon>
        <taxon>Mucoromycota</taxon>
        <taxon>Glomeromycotina</taxon>
        <taxon>Glomeromycetes</taxon>
        <taxon>Paraglomerales</taxon>
        <taxon>Paraglomeraceae</taxon>
        <taxon>Paraglomus</taxon>
    </lineage>
</organism>
<gene>
    <name evidence="8" type="ORF">PBRASI_LOCUS5673</name>
</gene>
<evidence type="ECO:0000256" key="4">
    <source>
        <dbReference type="ARBA" id="ARBA00022833"/>
    </source>
</evidence>
<keyword evidence="1" id="KW-0479">Metal-binding</keyword>
<dbReference type="InterPro" id="IPR036236">
    <property type="entry name" value="Znf_C2H2_sf"/>
</dbReference>
<dbReference type="FunFam" id="3.30.160.60:FF:000100">
    <property type="entry name" value="Zinc finger 45-like"/>
    <property type="match status" value="1"/>
</dbReference>
<feature type="region of interest" description="Disordered" evidence="6">
    <location>
        <begin position="256"/>
        <end position="301"/>
    </location>
</feature>
<dbReference type="SMART" id="SM00355">
    <property type="entry name" value="ZnF_C2H2"/>
    <property type="match status" value="3"/>
</dbReference>
<evidence type="ECO:0000313" key="8">
    <source>
        <dbReference type="EMBL" id="CAG8562663.1"/>
    </source>
</evidence>
<dbReference type="GO" id="GO:0000978">
    <property type="term" value="F:RNA polymerase II cis-regulatory region sequence-specific DNA binding"/>
    <property type="evidence" value="ECO:0007669"/>
    <property type="project" value="TreeGrafter"/>
</dbReference>
<dbReference type="OrthoDB" id="8117402at2759"/>
<keyword evidence="9" id="KW-1185">Reference proteome</keyword>
<keyword evidence="4" id="KW-0862">Zinc</keyword>
<dbReference type="PROSITE" id="PS50157">
    <property type="entry name" value="ZINC_FINGER_C2H2_2"/>
    <property type="match status" value="2"/>
</dbReference>
<protein>
    <submittedName>
        <fullName evidence="8">3968_t:CDS:1</fullName>
    </submittedName>
</protein>
<dbReference type="Proteomes" id="UP000789739">
    <property type="component" value="Unassembled WGS sequence"/>
</dbReference>
<dbReference type="GO" id="GO:0005634">
    <property type="term" value="C:nucleus"/>
    <property type="evidence" value="ECO:0007669"/>
    <property type="project" value="UniProtKB-ARBA"/>
</dbReference>